<keyword evidence="3 8" id="KW-0378">Hydrolase</keyword>
<evidence type="ECO:0000256" key="6">
    <source>
        <dbReference type="ARBA" id="ARBA00060525"/>
    </source>
</evidence>
<evidence type="ECO:0000313" key="11">
    <source>
        <dbReference type="EMBL" id="AMO54496.1"/>
    </source>
</evidence>
<feature type="active site" description="Proton acceptor; for enolization step" evidence="8">
    <location>
        <position position="97"/>
    </location>
</feature>
<evidence type="ECO:0000256" key="3">
    <source>
        <dbReference type="ARBA" id="ARBA00022801"/>
    </source>
</evidence>
<dbReference type="InterPro" id="IPR006148">
    <property type="entry name" value="Glc/Gal-6P_isomerase"/>
</dbReference>
<feature type="site" description="Part of the allosteric site" evidence="8">
    <location>
        <position position="186"/>
    </location>
</feature>
<dbReference type="EMBL" id="CP013251">
    <property type="protein sequence ID" value="AMO54496.1"/>
    <property type="molecule type" value="Genomic_DNA"/>
</dbReference>
<dbReference type="GO" id="GO:0005975">
    <property type="term" value="P:carbohydrate metabolic process"/>
    <property type="evidence" value="ECO:0007669"/>
    <property type="project" value="InterPro"/>
</dbReference>
<dbReference type="NCBIfam" id="TIGR00502">
    <property type="entry name" value="nagB"/>
    <property type="match status" value="1"/>
</dbReference>
<dbReference type="GO" id="GO:0006046">
    <property type="term" value="P:N-acetylglucosamine catabolic process"/>
    <property type="evidence" value="ECO:0007669"/>
    <property type="project" value="UniProtKB-UniRule"/>
</dbReference>
<dbReference type="RefSeq" id="WP_236632087.1">
    <property type="nucleotide sequence ID" value="NZ_CP013251.1"/>
</dbReference>
<dbReference type="CDD" id="cd01399">
    <property type="entry name" value="GlcN6P_deaminase"/>
    <property type="match status" value="1"/>
</dbReference>
<dbReference type="Pfam" id="PF01182">
    <property type="entry name" value="Glucosamine_iso"/>
    <property type="match status" value="1"/>
</dbReference>
<gene>
    <name evidence="11" type="primary">nagB2</name>
    <name evidence="8" type="synonym">nagB</name>
    <name evidence="11" type="ORF">EZMO1_0231</name>
</gene>
<dbReference type="Proteomes" id="UP000071065">
    <property type="component" value="Chromosome"/>
</dbReference>
<feature type="domain" description="Glucosamine/galactosamine-6-phosphate isomerase" evidence="10">
    <location>
        <begin position="33"/>
        <end position="254"/>
    </location>
</feature>
<comment type="caution">
    <text evidence="8">Lacks conserved residue(s) required for the propagation of feature annotation.</text>
</comment>
<evidence type="ECO:0000256" key="4">
    <source>
        <dbReference type="ARBA" id="ARBA00023277"/>
    </source>
</evidence>
<dbReference type="PANTHER" id="PTHR11280:SF5">
    <property type="entry name" value="GLUCOSAMINE-6-PHOSPHATE ISOMERASE"/>
    <property type="match status" value="1"/>
</dbReference>
<feature type="site" description="Part of the allosteric site" evidence="8">
    <location>
        <position position="176"/>
    </location>
</feature>
<dbReference type="HAMAP" id="MF_01241">
    <property type="entry name" value="GlcN6P_deamin"/>
    <property type="match status" value="1"/>
</dbReference>
<sequence length="291" mass="32716">MRQRLRDSLSNNNFQTNRSRSEGDDMRLIPVSSKDDVGKWAAKHIVDRINAFEPTADRPFVLGLPTGGTPLNTYKKLIQMHQAGKVSFRHVVTFNMDEYVGIPADYPESYRSFMFRNFFEHIDIPLENINLLDGNPEDLEAECLRYEQKIKALGGIELFMGGVGHDGHIAFNEPGSSLASRTRIKTLTDKTRQANSRFFNGDMNQVPKLALTIGVGTLMDAREVMILVTGSEKAQALKAAVEGAVNHLWTVSALQMHPKAMIVCDDDATMELRVKTLRYFAELEAENIRNL</sequence>
<feature type="active site" description="Proton acceptor; for ring-opening step" evidence="8">
    <location>
        <position position="168"/>
    </location>
</feature>
<feature type="active site" description="For ring-opening step" evidence="8">
    <location>
        <position position="173"/>
    </location>
</feature>
<proteinExistence type="inferred from homology"/>
<evidence type="ECO:0000259" key="10">
    <source>
        <dbReference type="Pfam" id="PF01182"/>
    </source>
</evidence>
<dbReference type="SUPFAM" id="SSF100950">
    <property type="entry name" value="NagB/RpiA/CoA transferase-like"/>
    <property type="match status" value="1"/>
</dbReference>
<comment type="catalytic activity">
    <reaction evidence="1 8">
        <text>alpha-D-glucosamine 6-phosphate + H2O = beta-D-fructose 6-phosphate + NH4(+)</text>
        <dbReference type="Rhea" id="RHEA:12172"/>
        <dbReference type="ChEBI" id="CHEBI:15377"/>
        <dbReference type="ChEBI" id="CHEBI:28938"/>
        <dbReference type="ChEBI" id="CHEBI:57634"/>
        <dbReference type="ChEBI" id="CHEBI:75989"/>
        <dbReference type="EC" id="3.5.99.6"/>
    </reaction>
</comment>
<feature type="site" description="Part of the allosteric site" evidence="8">
    <location>
        <position position="183"/>
    </location>
</feature>
<evidence type="ECO:0000256" key="7">
    <source>
        <dbReference type="ARBA" id="ARBA00061194"/>
    </source>
</evidence>
<feature type="region of interest" description="Disordered" evidence="9">
    <location>
        <begin position="1"/>
        <end position="27"/>
    </location>
</feature>
<dbReference type="InterPro" id="IPR004547">
    <property type="entry name" value="Glucosamine6P_isomerase"/>
</dbReference>
<accession>A0A142B6X0</accession>
<dbReference type="FunFam" id="3.40.50.1360:FF:000002">
    <property type="entry name" value="Glucosamine-6-phosphate deaminase"/>
    <property type="match status" value="1"/>
</dbReference>
<evidence type="ECO:0000313" key="12">
    <source>
        <dbReference type="Proteomes" id="UP000071065"/>
    </source>
</evidence>
<comment type="function">
    <text evidence="5 8">Catalyzes the reversible isomerization-deamination of glucosamine 6-phosphate (GlcN6P) to form fructose 6-phosphate (Fru6P) and ammonium ion.</text>
</comment>
<evidence type="ECO:0000256" key="1">
    <source>
        <dbReference type="ARBA" id="ARBA00000644"/>
    </source>
</evidence>
<evidence type="ECO:0000256" key="5">
    <source>
        <dbReference type="ARBA" id="ARBA00055188"/>
    </source>
</evidence>
<dbReference type="GO" id="GO:0004342">
    <property type="term" value="F:glucosamine-6-phosphate deaminase activity"/>
    <property type="evidence" value="ECO:0007669"/>
    <property type="project" value="UniProtKB-UniRule"/>
</dbReference>
<dbReference type="KEGG" id="emp:EZMO1_0231"/>
<organism evidence="11 12">
    <name type="scientific">Endozoicomonas montiporae CL-33</name>
    <dbReference type="NCBI Taxonomy" id="570277"/>
    <lineage>
        <taxon>Bacteria</taxon>
        <taxon>Pseudomonadati</taxon>
        <taxon>Pseudomonadota</taxon>
        <taxon>Gammaproteobacteria</taxon>
        <taxon>Oceanospirillales</taxon>
        <taxon>Endozoicomonadaceae</taxon>
        <taxon>Endozoicomonas</taxon>
    </lineage>
</organism>
<dbReference type="UniPathway" id="UPA00629">
    <property type="reaction ID" value="UER00684"/>
</dbReference>
<dbReference type="EC" id="3.5.99.6" evidence="8"/>
<reference evidence="11 12" key="1">
    <citation type="journal article" date="2016" name="Front. Microbiol.">
        <title>Genomic Insight into the Host-Endosymbiont Relationship of Endozoicomonas montiporae CL-33(T) with its Coral Host.</title>
        <authorList>
            <person name="Ding J.-Y."/>
            <person name="Shiu J.-H."/>
            <person name="Chen W.-M."/>
            <person name="Chiang Y.-R."/>
            <person name="Tang S.-L."/>
        </authorList>
    </citation>
    <scope>NUCLEOTIDE SEQUENCE [LARGE SCALE GENOMIC DNA]</scope>
    <source>
        <strain evidence="11 12">CL-33</strain>
    </source>
</reference>
<keyword evidence="4 8" id="KW-0119">Carbohydrate metabolism</keyword>
<evidence type="ECO:0000256" key="2">
    <source>
        <dbReference type="ARBA" id="ARBA00022533"/>
    </source>
</evidence>
<feature type="active site" description="For ring-opening step" evidence="8">
    <location>
        <position position="166"/>
    </location>
</feature>
<feature type="compositionally biased region" description="Polar residues" evidence="9">
    <location>
        <begin position="8"/>
        <end position="18"/>
    </location>
</feature>
<name>A0A142B6X0_9GAMM</name>
<comment type="pathway">
    <text evidence="6 8">Amino-sugar metabolism; N-acetylneuraminate degradation; D-fructose 6-phosphate from N-acetylneuraminate: step 5/5.</text>
</comment>
<dbReference type="STRING" id="570277.EZMO1_0231"/>
<keyword evidence="2 8" id="KW-0021">Allosteric enzyme</keyword>
<dbReference type="InterPro" id="IPR018321">
    <property type="entry name" value="Glucosamine6P_isomerase_CS"/>
</dbReference>
<dbReference type="GO" id="GO:0042802">
    <property type="term" value="F:identical protein binding"/>
    <property type="evidence" value="ECO:0007669"/>
    <property type="project" value="TreeGrafter"/>
</dbReference>
<dbReference type="AlphaFoldDB" id="A0A142B6X0"/>
<protein>
    <recommendedName>
        <fullName evidence="8">Glucosamine-6-phosphate deaminase</fullName>
        <ecNumber evidence="8">3.5.99.6</ecNumber>
    </recommendedName>
    <alternativeName>
        <fullName evidence="8">GlcN6P deaminase</fullName>
        <shortName evidence="8">GNPDA</shortName>
    </alternativeName>
    <alternativeName>
        <fullName evidence="8">Glucosamine-6-phosphate isomerase</fullName>
    </alternativeName>
</protein>
<dbReference type="GO" id="GO:0019262">
    <property type="term" value="P:N-acetylneuraminate catabolic process"/>
    <property type="evidence" value="ECO:0007669"/>
    <property type="project" value="UniProtKB-UniRule"/>
</dbReference>
<dbReference type="PROSITE" id="PS01161">
    <property type="entry name" value="GLC_GALNAC_ISOMERASE"/>
    <property type="match status" value="1"/>
</dbReference>
<comment type="activity regulation">
    <text evidence="8">Allosterically activated by N-acetylglucosamine 6-phosphate (GlcNAc6P).</text>
</comment>
<dbReference type="GO" id="GO:0005829">
    <property type="term" value="C:cytosol"/>
    <property type="evidence" value="ECO:0007669"/>
    <property type="project" value="UniProtKB-ARBA"/>
</dbReference>
<dbReference type="InterPro" id="IPR037171">
    <property type="entry name" value="NagB/RpiA_transferase-like"/>
</dbReference>
<dbReference type="PATRIC" id="fig|570277.3.peg.241"/>
<evidence type="ECO:0000256" key="9">
    <source>
        <dbReference type="SAM" id="MobiDB-lite"/>
    </source>
</evidence>
<dbReference type="PANTHER" id="PTHR11280">
    <property type="entry name" value="GLUCOSAMINE-6-PHOSPHATE ISOMERASE"/>
    <property type="match status" value="1"/>
</dbReference>
<feature type="site" description="Part of the allosteric site" evidence="8">
    <location>
        <position position="185"/>
    </location>
</feature>
<evidence type="ECO:0000256" key="8">
    <source>
        <dbReference type="HAMAP-Rule" id="MF_01241"/>
    </source>
</evidence>
<dbReference type="Gene3D" id="3.40.50.1360">
    <property type="match status" value="1"/>
</dbReference>
<comment type="subunit">
    <text evidence="8">Homohexamer.</text>
</comment>
<dbReference type="GO" id="GO:0006043">
    <property type="term" value="P:glucosamine catabolic process"/>
    <property type="evidence" value="ECO:0007669"/>
    <property type="project" value="TreeGrafter"/>
</dbReference>
<comment type="similarity">
    <text evidence="7 8">Belongs to the glucosamine/galactosamine-6-phosphate isomerase family. NagB subfamily.</text>
</comment>